<dbReference type="InterPro" id="IPR021773">
    <property type="entry name" value="TPC11"/>
</dbReference>
<dbReference type="SUPFAM" id="SSF48452">
    <property type="entry name" value="TPR-like"/>
    <property type="match status" value="1"/>
</dbReference>
<dbReference type="Proteomes" id="UP000769157">
    <property type="component" value="Unassembled WGS sequence"/>
</dbReference>
<feature type="domain" description="Gryzun putative trafficking through Golgi" evidence="3">
    <location>
        <begin position="964"/>
        <end position="1439"/>
    </location>
</feature>
<evidence type="ECO:0000259" key="4">
    <source>
        <dbReference type="Pfam" id="PF11817"/>
    </source>
</evidence>
<organism evidence="5 6">
    <name type="scientific">Ogataea philodendri</name>
    <dbReference type="NCBI Taxonomy" id="1378263"/>
    <lineage>
        <taxon>Eukaryota</taxon>
        <taxon>Fungi</taxon>
        <taxon>Dikarya</taxon>
        <taxon>Ascomycota</taxon>
        <taxon>Saccharomycotina</taxon>
        <taxon>Pichiomycetes</taxon>
        <taxon>Pichiales</taxon>
        <taxon>Pichiaceae</taxon>
        <taxon>Ogataea</taxon>
    </lineage>
</organism>
<dbReference type="Pfam" id="PF07919">
    <property type="entry name" value="Gryzun"/>
    <property type="match status" value="1"/>
</dbReference>
<dbReference type="PROSITE" id="PS50005">
    <property type="entry name" value="TPR"/>
    <property type="match status" value="1"/>
</dbReference>
<feature type="repeat" description="TPR" evidence="1">
    <location>
        <begin position="813"/>
        <end position="846"/>
    </location>
</feature>
<reference evidence="5" key="2">
    <citation type="submission" date="2021-01" db="EMBL/GenBank/DDBJ databases">
        <authorList>
            <person name="Schikora-Tamarit M.A."/>
        </authorList>
    </citation>
    <scope>NUCLEOTIDE SEQUENCE</scope>
    <source>
        <strain evidence="5">CBS6075</strain>
    </source>
</reference>
<proteinExistence type="predicted"/>
<dbReference type="PANTHER" id="PTHR14374:SF0">
    <property type="entry name" value="TRAFFICKING PROTEIN PARTICLE COMPLEX SUBUNIT 11"/>
    <property type="match status" value="1"/>
</dbReference>
<dbReference type="Pfam" id="PF11817">
    <property type="entry name" value="Foie-gras_1"/>
    <property type="match status" value="1"/>
</dbReference>
<dbReference type="InterPro" id="IPR011990">
    <property type="entry name" value="TPR-like_helical_dom_sf"/>
</dbReference>
<feature type="domain" description="Trafficking protein particle complex subunit 11" evidence="4">
    <location>
        <begin position="641"/>
        <end position="879"/>
    </location>
</feature>
<keyword evidence="1" id="KW-0802">TPR repeat</keyword>
<dbReference type="GeneID" id="70236549"/>
<name>A0A9P8T2W3_9ASCO</name>
<dbReference type="Gene3D" id="1.25.40.10">
    <property type="entry name" value="Tetratricopeptide repeat domain"/>
    <property type="match status" value="1"/>
</dbReference>
<protein>
    <recommendedName>
        <fullName evidence="7">Trafficking protein particle complex subunit 11 domain-containing protein</fullName>
    </recommendedName>
</protein>
<evidence type="ECO:0000313" key="6">
    <source>
        <dbReference type="Proteomes" id="UP000769157"/>
    </source>
</evidence>
<gene>
    <name evidence="5" type="ORF">OGAPHI_004584</name>
</gene>
<dbReference type="OrthoDB" id="6278596at2759"/>
<evidence type="ECO:0000256" key="1">
    <source>
        <dbReference type="PROSITE-ProRule" id="PRU00339"/>
    </source>
</evidence>
<feature type="region of interest" description="Disordered" evidence="2">
    <location>
        <begin position="423"/>
        <end position="442"/>
    </location>
</feature>
<keyword evidence="6" id="KW-1185">Reference proteome</keyword>
<evidence type="ECO:0000259" key="3">
    <source>
        <dbReference type="Pfam" id="PF07919"/>
    </source>
</evidence>
<sequence>MSCQVCKENPFNCSLKCYKSETHKDPETLKQSVPAKELPTVDDPQLRVLLESPKFVQYLKEPVVQLNIRIILEILNNVSVSQESAKSHTADPFGWELPLVQQFTRAIVLQDTVASPRGNIQIPLGIQTRSIRNNLTVNAQRLLDVINRNKHGFCAHVRQSCDRIKLVLVHSVSRVGPVHDVVFPVESVRTSDLFLDDGWVFPVVFGELVERCGVWFLLSEIAERADPEIAVLVNRTLVGSQGNWLFEMLFRGILGHKLQLPGLEVILGNSILHTTNINVWIGRKPYNPHACAQVVRLQFLWVIQKNTIDGSRNNIHPIDRVIVWVGLGDDKFLFKRQKQQQFPPDKQITVPDPLSSENPLHTLLDSPTVIQRSIPTVQVASGLELAHVFKDHSIDADYWNNNEKSQAYNFKFVGSTYNLPHLSRPSSETGHPLSVDEHASNSPISPFNSDSKYYRSILPLEWIQKYTHLLPSVFISVHELDAESDANDKQLAQELNDIREKVALHGVKFLCLLLCSSPLTPEVEERVAMLRKTTRLPSRTGMLVLPAGTQKDLESFATVVMVLIKPWTADFYSAIERKIKKRQLLDPKYDEKLWLARQALKSAVIGEFKGVTEQTTKLLEYSYEKVMDVIRSLDAKVDRDRWNECRLLLDFIGLHVTRAYLFFENPNLAYKKFDIHIQNVLSVLPKKSIKTYPVVGWLCLQLTWLVQLVERCPDSTIVFDLPLQPLASSKWFGGPSDGLLMPHGGYLYLQAFSLLQRRQLQAESNPEVDETYMTLSPEEEARFDYHGTSIKLLTGALDMFARSKKTKFNRCESYVYYQLGEEHFQLGNYAMAVNNFLVALSVFKNEKWSKIVALILHRLYECCLKQENHKDAQTYYLQLCCLEDKIVGKFKNDIGTGFEAQELVVLKETLFQNQLLFDKPAISLHDKIKFQLYLGPCANSLMRTLVAERIDVQFADDSYQLSVEHSPELENTAFSTVTNGLANLDFSSKQSKVLEFELSPERIGKFKIDGVRLTLVSDKFRFENQLKLVQNTPDTFRWYRQSELFNKRFESEIVDGAQFEFEVIPKPPEVEVRVSHASICYQGEIVPITIHLKNLDESSFGLKLHATGNINTSSLKVTWNEEHDHNTTYRSAKALEPQESLDVRLFAHLPLLDTAEGALKLDLQVEYLIDNNENTVVRKSKSLRIQMVDLFNLSFQIHPSMKTHIPSPFNVVSDDLSAVPVHERVWRSRFGVENVSAENVTISNLKVEIVSSTPETEVQTTVTQFDVAALASRQTQDGVFEFLCRCLKNAFRRSVSLEIHVSFDYKFDGRTDNITNRYRKLLWKGTLPHMDPRTLVNVEQHNKLFKVYYVIENPTSRIFQFSTTLATSDKFKILNYKNQNNFSVLPFMKQVLRMEYELLSDGDWVKLPEFKIYDLNYKVYLNGQATVRKLQSRQDGLYVQTWKSSWTVSQWTWDRQNGLLAQRQLGKALFPTSNHHSLADSELERLVSVSGRVELLAVLQSSRVMDGHQVSWLWVGLAISWRNGLDFQFRHNRWRTYIGTNFASIFCAPIVSRTGSMEQNWLLHAACPEPPA</sequence>
<reference evidence="5" key="1">
    <citation type="journal article" date="2021" name="Open Biol.">
        <title>Shared evolutionary footprints suggest mitochondrial oxidative damage underlies multiple complex I losses in fungi.</title>
        <authorList>
            <person name="Schikora-Tamarit M.A."/>
            <person name="Marcet-Houben M."/>
            <person name="Nosek J."/>
            <person name="Gabaldon T."/>
        </authorList>
    </citation>
    <scope>NUCLEOTIDE SEQUENCE</scope>
    <source>
        <strain evidence="5">CBS6075</strain>
    </source>
</reference>
<evidence type="ECO:0000313" key="5">
    <source>
        <dbReference type="EMBL" id="KAH3664233.1"/>
    </source>
</evidence>
<dbReference type="InterPro" id="IPR012880">
    <property type="entry name" value="Gryzun"/>
</dbReference>
<accession>A0A9P8T2W3</accession>
<dbReference type="EMBL" id="JAEUBE010000327">
    <property type="protein sequence ID" value="KAH3664233.1"/>
    <property type="molecule type" value="Genomic_DNA"/>
</dbReference>
<dbReference type="InterPro" id="IPR019734">
    <property type="entry name" value="TPR_rpt"/>
</dbReference>
<comment type="caution">
    <text evidence="5">The sequence shown here is derived from an EMBL/GenBank/DDBJ whole genome shotgun (WGS) entry which is preliminary data.</text>
</comment>
<evidence type="ECO:0008006" key="7">
    <source>
        <dbReference type="Google" id="ProtNLM"/>
    </source>
</evidence>
<evidence type="ECO:0000256" key="2">
    <source>
        <dbReference type="SAM" id="MobiDB-lite"/>
    </source>
</evidence>
<dbReference type="PANTHER" id="PTHR14374">
    <property type="entry name" value="FOIE GRAS"/>
    <property type="match status" value="1"/>
</dbReference>
<dbReference type="RefSeq" id="XP_046060505.1">
    <property type="nucleotide sequence ID" value="XM_046205678.1"/>
</dbReference>